<dbReference type="AlphaFoldDB" id="A0AA46AEK9"/>
<feature type="chain" id="PRO_5041326220" description="FlgD Ig-like domain-containing protein" evidence="1">
    <location>
        <begin position="26"/>
        <end position="131"/>
    </location>
</feature>
<gene>
    <name evidence="2" type="ORF">SAMN06265361_102460</name>
</gene>
<evidence type="ECO:0000313" key="2">
    <source>
        <dbReference type="EMBL" id="SMP13473.1"/>
    </source>
</evidence>
<dbReference type="EMBL" id="FXTU01000002">
    <property type="protein sequence ID" value="SMP13473.1"/>
    <property type="molecule type" value="Genomic_DNA"/>
</dbReference>
<dbReference type="Proteomes" id="UP001157946">
    <property type="component" value="Unassembled WGS sequence"/>
</dbReference>
<accession>A0AA46AEK9</accession>
<dbReference type="RefSeq" id="WP_102993048.1">
    <property type="nucleotide sequence ID" value="NZ_FXTU01000002.1"/>
</dbReference>
<comment type="caution">
    <text evidence="2">The sequence shown here is derived from an EMBL/GenBank/DDBJ whole genome shotgun (WGS) entry which is preliminary data.</text>
</comment>
<sequence>MVKKVLSLFFALSMLLTAFVNSVYAEVSAKGYDSATAELTRGYGEARARLYVSSSSDLEAFWQVSRYSNHSVIFKVIDPAGHVVAQTVKGPGTAGRFLNDWTPSTGTYRITVDCYGSAKDCIAEGTLQERW</sequence>
<reference evidence="2" key="1">
    <citation type="submission" date="2017-05" db="EMBL/GenBank/DDBJ databases">
        <authorList>
            <person name="Varghese N."/>
            <person name="Submissions S."/>
        </authorList>
    </citation>
    <scope>NUCLEOTIDE SEQUENCE</scope>
    <source>
        <strain evidence="2">DSM 45262</strain>
    </source>
</reference>
<protein>
    <recommendedName>
        <fullName evidence="4">FlgD Ig-like domain-containing protein</fullName>
    </recommendedName>
</protein>
<evidence type="ECO:0000313" key="3">
    <source>
        <dbReference type="Proteomes" id="UP001157946"/>
    </source>
</evidence>
<proteinExistence type="predicted"/>
<feature type="signal peptide" evidence="1">
    <location>
        <begin position="1"/>
        <end position="25"/>
    </location>
</feature>
<evidence type="ECO:0000256" key="1">
    <source>
        <dbReference type="SAM" id="SignalP"/>
    </source>
</evidence>
<keyword evidence="1" id="KW-0732">Signal</keyword>
<evidence type="ECO:0008006" key="4">
    <source>
        <dbReference type="Google" id="ProtNLM"/>
    </source>
</evidence>
<organism evidence="2 3">
    <name type="scientific">Laceyella tengchongensis</name>
    <dbReference type="NCBI Taxonomy" id="574699"/>
    <lineage>
        <taxon>Bacteria</taxon>
        <taxon>Bacillati</taxon>
        <taxon>Bacillota</taxon>
        <taxon>Bacilli</taxon>
        <taxon>Bacillales</taxon>
        <taxon>Thermoactinomycetaceae</taxon>
        <taxon>Laceyella</taxon>
    </lineage>
</organism>
<keyword evidence="3" id="KW-1185">Reference proteome</keyword>
<name>A0AA46AEK9_9BACL</name>